<feature type="chain" id="PRO_5046831552" evidence="1">
    <location>
        <begin position="25"/>
        <end position="130"/>
    </location>
</feature>
<evidence type="ECO:0000313" key="4">
    <source>
        <dbReference type="Proteomes" id="UP001596043"/>
    </source>
</evidence>
<dbReference type="RefSeq" id="WP_379978233.1">
    <property type="nucleotide sequence ID" value="NZ_JBHSFV010000004.1"/>
</dbReference>
<dbReference type="Proteomes" id="UP001596043">
    <property type="component" value="Unassembled WGS sequence"/>
</dbReference>
<name>A0ABV9HXJ8_9FLAO</name>
<accession>A0ABV9HXJ8</accession>
<proteinExistence type="predicted"/>
<gene>
    <name evidence="3" type="ORF">ACFO3O_08825</name>
</gene>
<sequence>MRIHPNTKALTIVVFLTFYAFAKAQTASVQISQDKRIPELLELKSELTNDNKLADRYKIQVFSGNLNQAEVALRKFRNKVGTWSSSIEYETPNYKVWIGNFRNRLEADRALIAVKKEFPNALIFKPDAKR</sequence>
<evidence type="ECO:0000256" key="1">
    <source>
        <dbReference type="SAM" id="SignalP"/>
    </source>
</evidence>
<feature type="domain" description="SPOR" evidence="2">
    <location>
        <begin position="56"/>
        <end position="123"/>
    </location>
</feature>
<keyword evidence="1" id="KW-0732">Signal</keyword>
<dbReference type="Gene3D" id="3.30.70.1070">
    <property type="entry name" value="Sporulation related repeat"/>
    <property type="match status" value="1"/>
</dbReference>
<organism evidence="3 4">
    <name type="scientific">Dokdonia ponticola</name>
    <dbReference type="NCBI Taxonomy" id="2041041"/>
    <lineage>
        <taxon>Bacteria</taxon>
        <taxon>Pseudomonadati</taxon>
        <taxon>Bacteroidota</taxon>
        <taxon>Flavobacteriia</taxon>
        <taxon>Flavobacteriales</taxon>
        <taxon>Flavobacteriaceae</taxon>
        <taxon>Dokdonia</taxon>
    </lineage>
</organism>
<keyword evidence="4" id="KW-1185">Reference proteome</keyword>
<dbReference type="InterPro" id="IPR036680">
    <property type="entry name" value="SPOR-like_sf"/>
</dbReference>
<protein>
    <submittedName>
        <fullName evidence="3">SPOR domain-containing protein</fullName>
    </submittedName>
</protein>
<feature type="signal peptide" evidence="1">
    <location>
        <begin position="1"/>
        <end position="24"/>
    </location>
</feature>
<dbReference type="Pfam" id="PF05036">
    <property type="entry name" value="SPOR"/>
    <property type="match status" value="1"/>
</dbReference>
<reference evidence="4" key="1">
    <citation type="journal article" date="2019" name="Int. J. Syst. Evol. Microbiol.">
        <title>The Global Catalogue of Microorganisms (GCM) 10K type strain sequencing project: providing services to taxonomists for standard genome sequencing and annotation.</title>
        <authorList>
            <consortium name="The Broad Institute Genomics Platform"/>
            <consortium name="The Broad Institute Genome Sequencing Center for Infectious Disease"/>
            <person name="Wu L."/>
            <person name="Ma J."/>
        </authorList>
    </citation>
    <scope>NUCLEOTIDE SEQUENCE [LARGE SCALE GENOMIC DNA]</scope>
    <source>
        <strain evidence="4">YJ-61-S</strain>
    </source>
</reference>
<dbReference type="InterPro" id="IPR007730">
    <property type="entry name" value="SPOR-like_dom"/>
</dbReference>
<dbReference type="EMBL" id="JBHSFV010000004">
    <property type="protein sequence ID" value="MFC4634009.1"/>
    <property type="molecule type" value="Genomic_DNA"/>
</dbReference>
<evidence type="ECO:0000313" key="3">
    <source>
        <dbReference type="EMBL" id="MFC4634009.1"/>
    </source>
</evidence>
<comment type="caution">
    <text evidence="3">The sequence shown here is derived from an EMBL/GenBank/DDBJ whole genome shotgun (WGS) entry which is preliminary data.</text>
</comment>
<evidence type="ECO:0000259" key="2">
    <source>
        <dbReference type="Pfam" id="PF05036"/>
    </source>
</evidence>